<gene>
    <name evidence="1" type="ORF">FOL47_000401</name>
</gene>
<organism evidence="1 2">
    <name type="scientific">Perkinsus chesapeaki</name>
    <name type="common">Clam parasite</name>
    <name type="synonym">Perkinsus andrewsi</name>
    <dbReference type="NCBI Taxonomy" id="330153"/>
    <lineage>
        <taxon>Eukaryota</taxon>
        <taxon>Sar</taxon>
        <taxon>Alveolata</taxon>
        <taxon>Perkinsozoa</taxon>
        <taxon>Perkinsea</taxon>
        <taxon>Perkinsida</taxon>
        <taxon>Perkinsidae</taxon>
        <taxon>Perkinsus</taxon>
    </lineage>
</organism>
<protein>
    <submittedName>
        <fullName evidence="1">Uncharacterized protein</fullName>
    </submittedName>
</protein>
<dbReference type="EMBL" id="JAAPAO010000106">
    <property type="protein sequence ID" value="KAF4672566.1"/>
    <property type="molecule type" value="Genomic_DNA"/>
</dbReference>
<reference evidence="1 2" key="1">
    <citation type="submission" date="2020-04" db="EMBL/GenBank/DDBJ databases">
        <title>Perkinsus chesapeaki whole genome sequence.</title>
        <authorList>
            <person name="Bogema D.R."/>
        </authorList>
    </citation>
    <scope>NUCLEOTIDE SEQUENCE [LARGE SCALE GENOMIC DNA]</scope>
    <source>
        <strain evidence="1">ATCC PRA-425</strain>
    </source>
</reference>
<dbReference type="AlphaFoldDB" id="A0A7J6MM80"/>
<keyword evidence="2" id="KW-1185">Reference proteome</keyword>
<evidence type="ECO:0000313" key="1">
    <source>
        <dbReference type="EMBL" id="KAF4672566.1"/>
    </source>
</evidence>
<feature type="non-terminal residue" evidence="1">
    <location>
        <position position="132"/>
    </location>
</feature>
<sequence>MTFDEKILIEELNSVREAKATLLEREDNLVKAIWLIQYPNTTMGKVLCDAELLHSICSFTTLKETFHVGMSSSLMLRNLINSDGAWPLHQIDSEKVTSEPMNIYLKHLTSIRIISPLKSWIMNLLRKKALYG</sequence>
<dbReference type="Proteomes" id="UP000591131">
    <property type="component" value="Unassembled WGS sequence"/>
</dbReference>
<accession>A0A7J6MM80</accession>
<evidence type="ECO:0000313" key="2">
    <source>
        <dbReference type="Proteomes" id="UP000591131"/>
    </source>
</evidence>
<proteinExistence type="predicted"/>
<comment type="caution">
    <text evidence="1">The sequence shown here is derived from an EMBL/GenBank/DDBJ whole genome shotgun (WGS) entry which is preliminary data.</text>
</comment>
<name>A0A7J6MM80_PERCH</name>